<name>A0A7U2FCL1_PHANO</name>
<dbReference type="AlphaFoldDB" id="A0A7U2FCL1"/>
<evidence type="ECO:0000313" key="1">
    <source>
        <dbReference type="EMBL" id="QRD01824.1"/>
    </source>
</evidence>
<organism evidence="1 2">
    <name type="scientific">Phaeosphaeria nodorum (strain SN15 / ATCC MYA-4574 / FGSC 10173)</name>
    <name type="common">Glume blotch fungus</name>
    <name type="synonym">Parastagonospora nodorum</name>
    <dbReference type="NCBI Taxonomy" id="321614"/>
    <lineage>
        <taxon>Eukaryota</taxon>
        <taxon>Fungi</taxon>
        <taxon>Dikarya</taxon>
        <taxon>Ascomycota</taxon>
        <taxon>Pezizomycotina</taxon>
        <taxon>Dothideomycetes</taxon>
        <taxon>Pleosporomycetidae</taxon>
        <taxon>Pleosporales</taxon>
        <taxon>Pleosporineae</taxon>
        <taxon>Phaeosphaeriaceae</taxon>
        <taxon>Parastagonospora</taxon>
    </lineage>
</organism>
<protein>
    <recommendedName>
        <fullName evidence="3">BTB domain-containing protein</fullName>
    </recommendedName>
</protein>
<dbReference type="OMA" id="MNVIHGR"/>
<proteinExistence type="predicted"/>
<reference evidence="2" key="1">
    <citation type="journal article" date="2021" name="BMC Genomics">
        <title>Chromosome-level genome assembly and manually-curated proteome of model necrotroph Parastagonospora nodorum Sn15 reveals a genome-wide trove of candidate effector homologs, and redundancy of virulence-related functions within an accessory chromosome.</title>
        <authorList>
            <person name="Bertazzoni S."/>
            <person name="Jones D.A.B."/>
            <person name="Phan H.T."/>
            <person name="Tan K.-C."/>
            <person name="Hane J.K."/>
        </authorList>
    </citation>
    <scope>NUCLEOTIDE SEQUENCE [LARGE SCALE GENOMIC DNA]</scope>
    <source>
        <strain evidence="2">SN15 / ATCC MYA-4574 / FGSC 10173)</strain>
    </source>
</reference>
<dbReference type="EMBL" id="CP069035">
    <property type="protein sequence ID" value="QRD01824.1"/>
    <property type="molecule type" value="Genomic_DNA"/>
</dbReference>
<keyword evidence="2" id="KW-1185">Reference proteome</keyword>
<evidence type="ECO:0008006" key="3">
    <source>
        <dbReference type="Google" id="ProtNLM"/>
    </source>
</evidence>
<accession>A0A7U2FCL1</accession>
<gene>
    <name evidence="1" type="ORF">JI435_048050</name>
</gene>
<dbReference type="OrthoDB" id="5326346at2759"/>
<dbReference type="KEGG" id="pno:SNOG_04805"/>
<dbReference type="RefSeq" id="XP_001795217.1">
    <property type="nucleotide sequence ID" value="XM_001795165.1"/>
</dbReference>
<dbReference type="VEuPathDB" id="FungiDB:JI435_048050"/>
<dbReference type="Proteomes" id="UP000663193">
    <property type="component" value="Chromosome 13"/>
</dbReference>
<sequence>MAPITHEIDPEADTIITLKNASAIFATWDFDFENTSSAAGALSSEVYNENDISESSDRSGEKKEKDIYFRVSSRHLALASPWFNRALAKEKWSESNRDKGDGLFHLTTSDWDAEAFLILLSIFHVRHRDVPKELSLELLAKIAVLVDYYECGETVELFSEMWISSAKAKIMHSLVYDQNLVLWMWVSWVFGVDDIFTKTTVTAIRQSKESLNTLGLPIPAMVYAEIDTKRNLAIEDVVDKLHKLLDSFRDSSYLCPVAEDLSFQCGAYQLGLLTKTLDSMALLSPRPEPPFANLSLENLNLTLSNFKSPKWSPYMARVKHQSYHTCDVGQTIREMVGCVYQTVTGLDLSKIRDRTTE</sequence>
<evidence type="ECO:0000313" key="2">
    <source>
        <dbReference type="Proteomes" id="UP000663193"/>
    </source>
</evidence>